<dbReference type="PANTHER" id="PTHR34236:SF1">
    <property type="entry name" value="DIMETHYL SULFOXIDE REDUCTASE TRANSCRIPTIONAL ACTIVATOR"/>
    <property type="match status" value="1"/>
</dbReference>
<feature type="domain" description="HTH bat-type" evidence="3">
    <location>
        <begin position="178"/>
        <end position="229"/>
    </location>
</feature>
<dbReference type="GeneID" id="72185173"/>
<evidence type="ECO:0000313" key="4">
    <source>
        <dbReference type="EMBL" id="UPV76027.1"/>
    </source>
</evidence>
<organism evidence="4 5">
    <name type="scientific">Halorussus limi</name>
    <dbReference type="NCBI Taxonomy" id="2938695"/>
    <lineage>
        <taxon>Archaea</taxon>
        <taxon>Methanobacteriati</taxon>
        <taxon>Methanobacteriota</taxon>
        <taxon>Stenosarchaea group</taxon>
        <taxon>Halobacteria</taxon>
        <taxon>Halobacteriales</taxon>
        <taxon>Haladaptataceae</taxon>
        <taxon>Halorussus</taxon>
    </lineage>
</organism>
<accession>A0A8U0HYM4</accession>
<evidence type="ECO:0000256" key="2">
    <source>
        <dbReference type="ARBA" id="ARBA00023163"/>
    </source>
</evidence>
<keyword evidence="2" id="KW-0804">Transcription</keyword>
<dbReference type="Proteomes" id="UP000830729">
    <property type="component" value="Chromosome"/>
</dbReference>
<keyword evidence="5" id="KW-1185">Reference proteome</keyword>
<dbReference type="PANTHER" id="PTHR34236">
    <property type="entry name" value="DIMETHYL SULFOXIDE REDUCTASE TRANSCRIPTIONAL ACTIVATOR"/>
    <property type="match status" value="1"/>
</dbReference>
<sequence>MSVTRIPDADGGVSYKQVELDLWHPNCWTLEVTDDFPNTHLIEKSLYPADDQIKGDFLLVSEGETDIETFVEAIDDHPVVDEVAVLKQSGERARVVVNYDRANSIVPDIVNSEFMPVEPVHITGGTEHWTVLVRADRLGDVVEAMQAEYDVDVNSIREADPRESVEFADFVDQVEDRLSERQTESLLSARRIGYYNWPRDVSADAVADCLDVSKPTVLEHLRKGEQKVLNLCIDELERRKGRKR</sequence>
<dbReference type="RefSeq" id="WP_248652064.1">
    <property type="nucleotide sequence ID" value="NZ_CP096659.1"/>
</dbReference>
<dbReference type="InterPro" id="IPR007050">
    <property type="entry name" value="HTH_bacterioopsin"/>
</dbReference>
<name>A0A8U0HYM4_9EURY</name>
<evidence type="ECO:0000313" key="5">
    <source>
        <dbReference type="Proteomes" id="UP000830729"/>
    </source>
</evidence>
<reference evidence="4 5" key="1">
    <citation type="submission" date="2022-04" db="EMBL/GenBank/DDBJ databases">
        <title>Diverse halophilic archaea isolated from saline environments.</title>
        <authorList>
            <person name="Cui H.-L."/>
        </authorList>
    </citation>
    <scope>NUCLEOTIDE SEQUENCE [LARGE SCALE GENOMIC DNA]</scope>
    <source>
        <strain evidence="4 5">XZYJT49</strain>
    </source>
</reference>
<proteinExistence type="predicted"/>
<dbReference type="AlphaFoldDB" id="A0A8U0HYM4"/>
<dbReference type="KEGG" id="halx:M0R89_08200"/>
<evidence type="ECO:0000256" key="1">
    <source>
        <dbReference type="ARBA" id="ARBA00023015"/>
    </source>
</evidence>
<dbReference type="Pfam" id="PF04967">
    <property type="entry name" value="HTH_10"/>
    <property type="match status" value="1"/>
</dbReference>
<keyword evidence="1" id="KW-0805">Transcription regulation</keyword>
<gene>
    <name evidence="4" type="ORF">M0R89_08200</name>
</gene>
<protein>
    <submittedName>
        <fullName evidence="4">Helix-turn-helix domain-containing protein</fullName>
    </submittedName>
</protein>
<evidence type="ECO:0000259" key="3">
    <source>
        <dbReference type="Pfam" id="PF04967"/>
    </source>
</evidence>
<dbReference type="EMBL" id="CP096659">
    <property type="protein sequence ID" value="UPV76027.1"/>
    <property type="molecule type" value="Genomic_DNA"/>
</dbReference>